<accession>A0A7U9TIP2</accession>
<evidence type="ECO:0000313" key="2">
    <source>
        <dbReference type="Proteomes" id="UP000620133"/>
    </source>
</evidence>
<gene>
    <name evidence="1" type="ORF">MPAN_012950</name>
</gene>
<sequence>MKKVSILFCILSVMILSSCSQIKTDNVLEDLKNHSNFTYELKTIVTDEIKSEFSVFGGFGMYTLVDSSIDVYEDDINVFMSDNPVTYYDVSGYPDCTDEYVITRIYTSDPSINVYDYSVGDIYDEEEIILFMNTIGFDKSDNIGNVFENEDVRIILYFDDENIIYKIVVELVSSCSVIF</sequence>
<proteinExistence type="predicted"/>
<protein>
    <recommendedName>
        <fullName evidence="3">Lipoprotein</fullName>
    </recommendedName>
</protein>
<evidence type="ECO:0000313" key="1">
    <source>
        <dbReference type="EMBL" id="BCR36402.1"/>
    </source>
</evidence>
<evidence type="ECO:0008006" key="3">
    <source>
        <dbReference type="Google" id="ProtNLM"/>
    </source>
</evidence>
<dbReference type="KEGG" id="manr:MPAN_012950"/>
<name>A0A7U9TIP2_9MOLU</name>
<dbReference type="EMBL" id="AP024412">
    <property type="protein sequence ID" value="BCR36402.1"/>
    <property type="molecule type" value="Genomic_DNA"/>
</dbReference>
<reference evidence="1" key="1">
    <citation type="submission" date="2021-01" db="EMBL/GenBank/DDBJ databases">
        <title>Draft genome sequence of Acholeplasmataceae bacterium strain Mahy22.</title>
        <authorList>
            <person name="Watanabe M."/>
            <person name="Kojima H."/>
            <person name="Fukui M."/>
        </authorList>
    </citation>
    <scope>NUCLEOTIDE SEQUENCE</scope>
    <source>
        <strain evidence="1">Mahy22</strain>
    </source>
</reference>
<dbReference type="Proteomes" id="UP000620133">
    <property type="component" value="Chromosome"/>
</dbReference>
<organism evidence="1 2">
    <name type="scientific">Mariniplasma anaerobium</name>
    <dbReference type="NCBI Taxonomy" id="2735436"/>
    <lineage>
        <taxon>Bacteria</taxon>
        <taxon>Bacillati</taxon>
        <taxon>Mycoplasmatota</taxon>
        <taxon>Mollicutes</taxon>
        <taxon>Acholeplasmatales</taxon>
        <taxon>Acholeplasmataceae</taxon>
        <taxon>Mariniplasma</taxon>
    </lineage>
</organism>
<dbReference type="AlphaFoldDB" id="A0A7U9TIP2"/>
<dbReference type="RefSeq" id="WP_176238786.1">
    <property type="nucleotide sequence ID" value="NZ_AP024412.1"/>
</dbReference>
<keyword evidence="2" id="KW-1185">Reference proteome</keyword>
<dbReference type="PROSITE" id="PS51257">
    <property type="entry name" value="PROKAR_LIPOPROTEIN"/>
    <property type="match status" value="1"/>
</dbReference>